<dbReference type="Pfam" id="PF00169">
    <property type="entry name" value="PH"/>
    <property type="match status" value="1"/>
</dbReference>
<dbReference type="Gene3D" id="2.30.29.30">
    <property type="entry name" value="Pleckstrin-homology domain (PH domain)/Phosphotyrosine-binding domain (PTB)"/>
    <property type="match status" value="1"/>
</dbReference>
<dbReference type="InterPro" id="IPR011993">
    <property type="entry name" value="PH-like_dom_sf"/>
</dbReference>
<dbReference type="InterPro" id="IPR039665">
    <property type="entry name" value="PH_APBB1IP"/>
</dbReference>
<evidence type="ECO:0000313" key="4">
    <source>
        <dbReference type="Proteomes" id="UP000663845"/>
    </source>
</evidence>
<dbReference type="EMBL" id="CAJNOG010000323">
    <property type="protein sequence ID" value="CAF1173166.1"/>
    <property type="molecule type" value="Genomic_DNA"/>
</dbReference>
<dbReference type="Proteomes" id="UP000663845">
    <property type="component" value="Unassembled WGS sequence"/>
</dbReference>
<dbReference type="InterPro" id="IPR029071">
    <property type="entry name" value="Ubiquitin-like_domsf"/>
</dbReference>
<evidence type="ECO:0000259" key="2">
    <source>
        <dbReference type="PROSITE" id="PS50200"/>
    </source>
</evidence>
<dbReference type="PANTHER" id="PTHR11243:SF23">
    <property type="entry name" value="LD06925P"/>
    <property type="match status" value="1"/>
</dbReference>
<reference evidence="3" key="1">
    <citation type="submission" date="2021-02" db="EMBL/GenBank/DDBJ databases">
        <authorList>
            <person name="Nowell W R."/>
        </authorList>
    </citation>
    <scope>NUCLEOTIDE SEQUENCE</scope>
</reference>
<organism evidence="3 4">
    <name type="scientific">Adineta steineri</name>
    <dbReference type="NCBI Taxonomy" id="433720"/>
    <lineage>
        <taxon>Eukaryota</taxon>
        <taxon>Metazoa</taxon>
        <taxon>Spiralia</taxon>
        <taxon>Gnathifera</taxon>
        <taxon>Rotifera</taxon>
        <taxon>Eurotatoria</taxon>
        <taxon>Bdelloidea</taxon>
        <taxon>Adinetida</taxon>
        <taxon>Adinetidae</taxon>
        <taxon>Adineta</taxon>
    </lineage>
</organism>
<protein>
    <recommendedName>
        <fullName evidence="2">Ras-associating domain-containing protein</fullName>
    </recommendedName>
</protein>
<dbReference type="Gene3D" id="3.10.20.90">
    <property type="entry name" value="Phosphatidylinositol 3-kinase Catalytic Subunit, Chain A, domain 1"/>
    <property type="match status" value="1"/>
</dbReference>
<dbReference type="InterPro" id="IPR039664">
    <property type="entry name" value="GRB/APBB1IP"/>
</dbReference>
<name>A0A814UDA7_9BILA</name>
<dbReference type="InterPro" id="IPR000159">
    <property type="entry name" value="RA_dom"/>
</dbReference>
<dbReference type="SUPFAM" id="SSF50729">
    <property type="entry name" value="PH domain-like"/>
    <property type="match status" value="1"/>
</dbReference>
<feature type="domain" description="Ras-associating" evidence="2">
    <location>
        <begin position="236"/>
        <end position="323"/>
    </location>
</feature>
<dbReference type="Pfam" id="PF21989">
    <property type="entry name" value="RA_2"/>
    <property type="match status" value="1"/>
</dbReference>
<dbReference type="CDD" id="cd01259">
    <property type="entry name" value="PH_APBB1IP"/>
    <property type="match status" value="1"/>
</dbReference>
<dbReference type="InterPro" id="IPR054714">
    <property type="entry name" value="GPR158_179_extracellular"/>
</dbReference>
<dbReference type="PANTHER" id="PTHR11243">
    <property type="entry name" value="GROWTH FACTOR RECEPTOR-BOUND PROTEIN"/>
    <property type="match status" value="1"/>
</dbReference>
<gene>
    <name evidence="3" type="ORF">JYZ213_LOCUS25335</name>
</gene>
<evidence type="ECO:0000313" key="3">
    <source>
        <dbReference type="EMBL" id="CAF1173166.1"/>
    </source>
</evidence>
<feature type="non-terminal residue" evidence="3">
    <location>
        <position position="1"/>
    </location>
</feature>
<comment type="caution">
    <text evidence="3">The sequence shown here is derived from an EMBL/GenBank/DDBJ whole genome shotgun (WGS) entry which is preliminary data.</text>
</comment>
<dbReference type="SMART" id="SM00233">
    <property type="entry name" value="PH"/>
    <property type="match status" value="1"/>
</dbReference>
<accession>A0A814UDA7</accession>
<proteinExistence type="predicted"/>
<dbReference type="AlphaFoldDB" id="A0A814UDA7"/>
<dbReference type="GO" id="GO:0007165">
    <property type="term" value="P:signal transduction"/>
    <property type="evidence" value="ECO:0007669"/>
    <property type="project" value="InterPro"/>
</dbReference>
<dbReference type="PROSITE" id="PS50200">
    <property type="entry name" value="RA"/>
    <property type="match status" value="1"/>
</dbReference>
<evidence type="ECO:0000256" key="1">
    <source>
        <dbReference type="SAM" id="Coils"/>
    </source>
</evidence>
<dbReference type="InterPro" id="IPR001849">
    <property type="entry name" value="PH_domain"/>
</dbReference>
<feature type="coiled-coil region" evidence="1">
    <location>
        <begin position="50"/>
        <end position="105"/>
    </location>
</feature>
<dbReference type="Pfam" id="PF22572">
    <property type="entry name" value="GPR158_179_EC"/>
    <property type="match status" value="2"/>
</dbReference>
<dbReference type="SUPFAM" id="SSF54236">
    <property type="entry name" value="Ubiquitin-like"/>
    <property type="match status" value="1"/>
</dbReference>
<sequence length="1158" mass="134023">MYHRMYLRRCSMSSISEESETGDDDQSIRHDDNINQQPIKLNVENCLGDLNVFKEEIREAYEELSTLERQARSKAAVVTSPLILNINQEDDLDILLDQLQTLEQRLDERKLFHNEIDSYKKRPMSSKLIAQFDELDHTLATLTNTIKNVEIEFTDSGNSSSSSATSDSTRIHHQYENDEHFSDSGLSQSTDSINLPLISQQISNASSVISCDTIKNTCDENEIRLALEKMHEANIKKLFVKIHTEDQSTKNILIDETMSIYDILILLFHKYHLKPTLNYSIIEDLTDLHIYRIFEDHQNLINDGLIYWSRDTHNRICFQEYKNKYMIFQEPNKFFSRNNSDDILTDYISSDTINLPDNITSILYIKDKNRKIWKKYTCILRQSGIYYLPKASSSKRDLICILKFDSNIQLYYANNWIETLRSPTSFGFALKHVHIQKKSNKYIHYLCANTYDEYQRWINGIRIIFYGIQLYKNYQQMTKVVDQGFDNLINILPTQHQINFLTTNSLSINQSVSNISLPINQIVLDSIDSHKSLIEIDSIPDIYTSYSLGKPVHTVQLLLAERMYKLRDVAQNIEFYGPPHPEDPSGPTLWTRPYFDCGRSNKWIISAVSPIVDIYPRHTEYRHLQSMRNLAVAVTDIDFIMMDINQCAENGQTNAQSNDPQSKQPNLFAGTDKCKPTTRCEPLFGFGFRRGGYQCLCQPGFRYPPYQDGPFKGYVIEKATQEEYANNFDCLKVELYQQIPQNFYQSNIEVFAARTRRSADNNTDVLKNSIYHDLSNDPIPPPLLESASKINPVAVIASPTSSFLKSSIYQLASFSGKLVTGFPEDHEKKSRSKRYAYERPTRVAPVMQLYDRLNRDPNLCELMTEDELTMPGDVLNDVDIQFESQARLALTLSHFLSSFYQVVNPAEDFPLRKAELELTDEQLIGEVLAAAGGDYKVVGVGIFFDRGKFRNYRLPYFGPYAFRPEKDISRKYTVVDWAGLPDGYENEIWFRTMKARWATNADRSELTEFWLKLFIRSDYAGNALVHHESGFPLYSYAPELKHGQWFPPTFQCSRNYTLPRQWIVTYAVPFFGLDTLGVNLEFKGVVRVDAYLSYLDINQCSMPHYVPNAFKGSDRCDYQSTVCEPIFGRGFRLGKYKCRCRPGYEYPFIDQNDFFNGD</sequence>
<dbReference type="Gene3D" id="3.30.450.20">
    <property type="entry name" value="PAS domain"/>
    <property type="match status" value="2"/>
</dbReference>
<keyword evidence="1" id="KW-0175">Coiled coil</keyword>